<evidence type="ECO:0000256" key="1">
    <source>
        <dbReference type="SAM" id="Phobius"/>
    </source>
</evidence>
<dbReference type="EnsemblMetazoa" id="GPPI031380-RA">
    <property type="protein sequence ID" value="GPPI031380-PA"/>
    <property type="gene ID" value="GPPI031380"/>
</dbReference>
<organism evidence="2 3">
    <name type="scientific">Glossina palpalis gambiensis</name>
    <dbReference type="NCBI Taxonomy" id="67801"/>
    <lineage>
        <taxon>Eukaryota</taxon>
        <taxon>Metazoa</taxon>
        <taxon>Ecdysozoa</taxon>
        <taxon>Arthropoda</taxon>
        <taxon>Hexapoda</taxon>
        <taxon>Insecta</taxon>
        <taxon>Pterygota</taxon>
        <taxon>Neoptera</taxon>
        <taxon>Endopterygota</taxon>
        <taxon>Diptera</taxon>
        <taxon>Brachycera</taxon>
        <taxon>Muscomorpha</taxon>
        <taxon>Hippoboscoidea</taxon>
        <taxon>Glossinidae</taxon>
        <taxon>Glossina</taxon>
    </lineage>
</organism>
<sequence>MKVSCYIPMIKKGIRLHYRFSANRYFHRPMISLWSSFYRHSSNPCLFLCIFYILCMYIMHKRGL</sequence>
<dbReference type="VEuPathDB" id="VectorBase:GPPI031380"/>
<evidence type="ECO:0000313" key="2">
    <source>
        <dbReference type="EnsemblMetazoa" id="GPPI031380-PA"/>
    </source>
</evidence>
<dbReference type="EMBL" id="JXJN01015011">
    <property type="status" value="NOT_ANNOTATED_CDS"/>
    <property type="molecule type" value="Genomic_DNA"/>
</dbReference>
<evidence type="ECO:0000313" key="3">
    <source>
        <dbReference type="Proteomes" id="UP000092460"/>
    </source>
</evidence>
<dbReference type="AlphaFoldDB" id="A0A1B0BIN4"/>
<proteinExistence type="predicted"/>
<reference evidence="3" key="1">
    <citation type="submission" date="2015-01" db="EMBL/GenBank/DDBJ databases">
        <authorList>
            <person name="Aksoy S."/>
            <person name="Warren W."/>
            <person name="Wilson R.K."/>
        </authorList>
    </citation>
    <scope>NUCLEOTIDE SEQUENCE [LARGE SCALE GENOMIC DNA]</scope>
    <source>
        <strain evidence="3">IAEA</strain>
    </source>
</reference>
<protein>
    <submittedName>
        <fullName evidence="2">Uncharacterized protein</fullName>
    </submittedName>
</protein>
<accession>A0A1B0BIN4</accession>
<keyword evidence="1" id="KW-1133">Transmembrane helix</keyword>
<keyword evidence="1" id="KW-0812">Transmembrane</keyword>
<feature type="transmembrane region" description="Helical" evidence="1">
    <location>
        <begin position="41"/>
        <end position="59"/>
    </location>
</feature>
<keyword evidence="1" id="KW-0472">Membrane</keyword>
<name>A0A1B0BIN4_9MUSC</name>
<dbReference type="Proteomes" id="UP000092460">
    <property type="component" value="Unassembled WGS sequence"/>
</dbReference>
<keyword evidence="3" id="KW-1185">Reference proteome</keyword>
<reference evidence="2" key="2">
    <citation type="submission" date="2020-05" db="UniProtKB">
        <authorList>
            <consortium name="EnsemblMetazoa"/>
        </authorList>
    </citation>
    <scope>IDENTIFICATION</scope>
    <source>
        <strain evidence="2">IAEA</strain>
    </source>
</reference>